<organism evidence="2">
    <name type="scientific">Alexandrium catenella</name>
    <name type="common">Red tide dinoflagellate</name>
    <name type="synonym">Gonyaulax catenella</name>
    <dbReference type="NCBI Taxonomy" id="2925"/>
    <lineage>
        <taxon>Eukaryota</taxon>
        <taxon>Sar</taxon>
        <taxon>Alveolata</taxon>
        <taxon>Dinophyceae</taxon>
        <taxon>Gonyaulacales</taxon>
        <taxon>Pyrocystaceae</taxon>
        <taxon>Alexandrium</taxon>
    </lineage>
</organism>
<dbReference type="GO" id="GO:0006418">
    <property type="term" value="P:tRNA aminoacylation for protein translation"/>
    <property type="evidence" value="ECO:0007669"/>
    <property type="project" value="InterPro"/>
</dbReference>
<dbReference type="GO" id="GO:0005524">
    <property type="term" value="F:ATP binding"/>
    <property type="evidence" value="ECO:0007669"/>
    <property type="project" value="InterPro"/>
</dbReference>
<evidence type="ECO:0000313" key="2">
    <source>
        <dbReference type="EMBL" id="CAD9162905.1"/>
    </source>
</evidence>
<reference evidence="2" key="1">
    <citation type="submission" date="2021-01" db="EMBL/GenBank/DDBJ databases">
        <authorList>
            <person name="Corre E."/>
            <person name="Pelletier E."/>
            <person name="Niang G."/>
            <person name="Scheremetjew M."/>
            <person name="Finn R."/>
            <person name="Kale V."/>
            <person name="Holt S."/>
            <person name="Cochrane G."/>
            <person name="Meng A."/>
            <person name="Brown T."/>
            <person name="Cohen L."/>
        </authorList>
    </citation>
    <scope>NUCLEOTIDE SEQUENCE</scope>
    <source>
        <strain evidence="2">OF101</strain>
    </source>
</reference>
<dbReference type="AlphaFoldDB" id="A0A7S1REB0"/>
<evidence type="ECO:0000259" key="1">
    <source>
        <dbReference type="Pfam" id="PF23493"/>
    </source>
</evidence>
<dbReference type="InterPro" id="IPR056411">
    <property type="entry name" value="CysS_C"/>
</dbReference>
<dbReference type="GO" id="GO:0004812">
    <property type="term" value="F:aminoacyl-tRNA ligase activity"/>
    <property type="evidence" value="ECO:0007669"/>
    <property type="project" value="InterPro"/>
</dbReference>
<gene>
    <name evidence="2" type="ORF">ACAT0790_LOCUS39670</name>
</gene>
<feature type="domain" description="Cysteinyl-tRNA ligase anticodon binding" evidence="1">
    <location>
        <begin position="180"/>
        <end position="219"/>
    </location>
</feature>
<dbReference type="InterPro" id="IPR009080">
    <property type="entry name" value="tRNAsynth_Ia_anticodon-bd"/>
</dbReference>
<dbReference type="Gene3D" id="1.20.120.1910">
    <property type="entry name" value="Cysteine-tRNA ligase, C-terminal anti-codon recognition domain"/>
    <property type="match status" value="3"/>
</dbReference>
<name>A0A7S1REB0_ALECA</name>
<dbReference type="SUPFAM" id="SSF47323">
    <property type="entry name" value="Anticodon-binding domain of a subclass of class I aminoacyl-tRNA synthetases"/>
    <property type="match status" value="3"/>
</dbReference>
<proteinExistence type="predicted"/>
<protein>
    <recommendedName>
        <fullName evidence="1">Cysteinyl-tRNA ligase anticodon binding domain-containing protein</fullName>
    </recommendedName>
</protein>
<dbReference type="Pfam" id="PF23493">
    <property type="entry name" value="CysS_C"/>
    <property type="match status" value="1"/>
</dbReference>
<dbReference type="EMBL" id="HBGE01066115">
    <property type="protein sequence ID" value="CAD9162905.1"/>
    <property type="molecule type" value="Transcribed_RNA"/>
</dbReference>
<accession>A0A7S1REB0</accession>
<sequence>MPYQAMTSSRDRSRSPAASGAYDEIVRLVVMREQARMSKDWATADSVREQLVAKGVTIQDKSSSWRCVDGSSGRIPTWSEVEGGSTTESFITNQSMTQGGRSAAMPPPVNDGSDAHIKHLVMMREQARAQKDFTQADTYREELKALGVDIFDKEKMWRSKTGASGVIIGYRGAGGPSDVEVAALVVQRERARQSNDYATSDMIRNELRAAGVEIHDREKMWRCNDGRQGPVPGWSAILAGGGDAAAVMPGMGAPGMAQSNANTLRNQVVQAALAAASDPNSAMQTLALLQQASGPGAAMPAKRAALPVGPVGPVSGPAGGSDPECMEALAYVQSCQATGQSPTDAELEWLVGLREKLRQKKEFADADTLRQALRSTFSLELDEKMKMWKCADGRQGAIPMWSAMGL</sequence>